<dbReference type="KEGG" id="mbe:MBM_01350"/>
<name>K1XJ14_MARBU</name>
<evidence type="ECO:0000313" key="2">
    <source>
        <dbReference type="EMBL" id="EKD20668.1"/>
    </source>
</evidence>
<dbReference type="Proteomes" id="UP000006753">
    <property type="component" value="Unassembled WGS sequence"/>
</dbReference>
<organism evidence="2 3">
    <name type="scientific">Marssonina brunnea f. sp. multigermtubi (strain MB_m1)</name>
    <name type="common">Marssonina leaf spot fungus</name>
    <dbReference type="NCBI Taxonomy" id="1072389"/>
    <lineage>
        <taxon>Eukaryota</taxon>
        <taxon>Fungi</taxon>
        <taxon>Dikarya</taxon>
        <taxon>Ascomycota</taxon>
        <taxon>Pezizomycotina</taxon>
        <taxon>Leotiomycetes</taxon>
        <taxon>Helotiales</taxon>
        <taxon>Drepanopezizaceae</taxon>
        <taxon>Drepanopeziza</taxon>
    </lineage>
</organism>
<reference evidence="2 3" key="1">
    <citation type="journal article" date="2012" name="BMC Genomics">
        <title>Sequencing the genome of Marssonina brunnea reveals fungus-poplar co-evolution.</title>
        <authorList>
            <person name="Zhu S."/>
            <person name="Cao Y.-Z."/>
            <person name="Jiang C."/>
            <person name="Tan B.-Y."/>
            <person name="Wang Z."/>
            <person name="Feng S."/>
            <person name="Zhang L."/>
            <person name="Su X.-H."/>
            <person name="Brejova B."/>
            <person name="Vinar T."/>
            <person name="Xu M."/>
            <person name="Wang M.-X."/>
            <person name="Zhang S.-G."/>
            <person name="Huang M.-R."/>
            <person name="Wu R."/>
            <person name="Zhou Y."/>
        </authorList>
    </citation>
    <scope>NUCLEOTIDE SEQUENCE [LARGE SCALE GENOMIC DNA]</scope>
    <source>
        <strain evidence="2 3">MB_m1</strain>
    </source>
</reference>
<keyword evidence="3" id="KW-1185">Reference proteome</keyword>
<sequence>MDAIDSRKRVVRFSIPGRKRCRALVWTGLSSCYPVPAYPPSNHHFEIPSCSTSQSSSSYRTIAWGQEELERELETSVLDACRSGRGWDALCPEFRRIHQWDVGEVHAHCTQNADCPFKKSYIEAVSQITADGKLIRFIRPAVYPAISQAHLLGRHEQCTCPITRTAPGMPPSRPDHEEIFEKLPFDTPRVKRLHDDRYLLLDHPLRVWTVLQSPRATYDDAQLGDLSLPSVIASGTLTPFPAGTSMPLAGITCPCYDEVHGSGAALKAQAELASCLVAAAATSHPSAILDTPNNNNTAEASTHPFAKARAAIARRYRAAFPWLDPVALAVKVTQDCYNLADEYEDVLRGSISDDEIIAFYASEAFAADGCHEDVEREENERQRHADPGGGGGEHDRDVFCAGAVVALEHKYAHVYPWMSPRFVSDTAASDARWLQSQALARGPEKRLLADGQIIGFFGAEKWE</sequence>
<protein>
    <submittedName>
        <fullName evidence="2">Uncharacterized protein</fullName>
    </submittedName>
</protein>
<accession>K1XJ14</accession>
<feature type="region of interest" description="Disordered" evidence="1">
    <location>
        <begin position="371"/>
        <end position="394"/>
    </location>
</feature>
<proteinExistence type="predicted"/>
<dbReference type="OrthoDB" id="3563824at2759"/>
<dbReference type="AlphaFoldDB" id="K1XJ14"/>
<dbReference type="EMBL" id="JH921429">
    <property type="protein sequence ID" value="EKD20668.1"/>
    <property type="molecule type" value="Genomic_DNA"/>
</dbReference>
<evidence type="ECO:0000256" key="1">
    <source>
        <dbReference type="SAM" id="MobiDB-lite"/>
    </source>
</evidence>
<dbReference type="HOGENOM" id="CLU_590625_0_0_1"/>
<dbReference type="GeneID" id="18757285"/>
<evidence type="ECO:0000313" key="3">
    <source>
        <dbReference type="Proteomes" id="UP000006753"/>
    </source>
</evidence>
<gene>
    <name evidence="2" type="ORF">MBM_01350</name>
</gene>
<dbReference type="InParanoid" id="K1XJ14"/>